<accession>A0A0B8T0W5</accession>
<reference evidence="2" key="1">
    <citation type="submission" date="2014-04" db="EMBL/GenBank/DDBJ databases">
        <title>Whole-Genome optical mapping and complete genome sequence of Sphingobacterium deserti sp. nov., a new spaces isolated from desert in the west of China.</title>
        <authorList>
            <person name="Teng C."/>
            <person name="Zhou Z."/>
            <person name="Li X."/>
            <person name="Chen M."/>
            <person name="Lin M."/>
            <person name="Wang L."/>
            <person name="Su S."/>
            <person name="Zhang C."/>
            <person name="Zhang W."/>
        </authorList>
    </citation>
    <scope>NUCLEOTIDE SEQUENCE [LARGE SCALE GENOMIC DNA]</scope>
    <source>
        <strain evidence="2">ACCC05744</strain>
    </source>
</reference>
<dbReference type="eggNOG" id="ENOG502ZE9X">
    <property type="taxonomic scope" value="Bacteria"/>
</dbReference>
<protein>
    <submittedName>
        <fullName evidence="1">Peptidase C11 clostripain</fullName>
    </submittedName>
</protein>
<name>A0A0B8T0W5_9SPHI</name>
<proteinExistence type="predicted"/>
<reference evidence="1 2" key="2">
    <citation type="journal article" date="2015" name="PLoS ONE">
        <title>Whole-Genome Optical Mapping and Finished Genome Sequence of Sphingobacterium deserti sp. nov., a New Species Isolated from the Western Desert of China.</title>
        <authorList>
            <person name="Teng C."/>
            <person name="Zhou Z."/>
            <person name="Molnar I."/>
            <person name="Li X."/>
            <person name="Tang R."/>
            <person name="Chen M."/>
            <person name="Wang L."/>
            <person name="Su S."/>
            <person name="Zhang W."/>
            <person name="Lin M."/>
        </authorList>
    </citation>
    <scope>NUCLEOTIDE SEQUENCE [LARGE SCALE GENOMIC DNA]</scope>
    <source>
        <strain evidence="2">ACCC05744</strain>
    </source>
</reference>
<dbReference type="AlphaFoldDB" id="A0A0B8T0W5"/>
<dbReference type="EMBL" id="JJMU01000026">
    <property type="protein sequence ID" value="KGE14437.1"/>
    <property type="molecule type" value="Genomic_DNA"/>
</dbReference>
<dbReference type="Pfam" id="PF03415">
    <property type="entry name" value="Peptidase_C11"/>
    <property type="match status" value="1"/>
</dbReference>
<dbReference type="Proteomes" id="UP000031802">
    <property type="component" value="Unassembled WGS sequence"/>
</dbReference>
<dbReference type="InterPro" id="IPR005077">
    <property type="entry name" value="Peptidase_C11"/>
</dbReference>
<evidence type="ECO:0000313" key="2">
    <source>
        <dbReference type="Proteomes" id="UP000031802"/>
    </source>
</evidence>
<organism evidence="1 2">
    <name type="scientific">Sphingobacterium deserti</name>
    <dbReference type="NCBI Taxonomy" id="1229276"/>
    <lineage>
        <taxon>Bacteria</taxon>
        <taxon>Pseudomonadati</taxon>
        <taxon>Bacteroidota</taxon>
        <taxon>Sphingobacteriia</taxon>
        <taxon>Sphingobacteriales</taxon>
        <taxon>Sphingobacteriaceae</taxon>
        <taxon>Sphingobacterium</taxon>
    </lineage>
</organism>
<keyword evidence="2" id="KW-1185">Reference proteome</keyword>
<gene>
    <name evidence="1" type="ORF">DI53_1864</name>
</gene>
<dbReference type="PATRIC" id="fig|1229276.3.peg.1918"/>
<dbReference type="PANTHER" id="PTHR37835:SF1">
    <property type="entry name" value="ALPHA-CLOSTRIPAIN"/>
    <property type="match status" value="1"/>
</dbReference>
<evidence type="ECO:0000313" key="1">
    <source>
        <dbReference type="EMBL" id="KGE14437.1"/>
    </source>
</evidence>
<dbReference type="PANTHER" id="PTHR37835">
    <property type="entry name" value="ALPHA-CLOSTRIPAIN"/>
    <property type="match status" value="1"/>
</dbReference>
<sequence>MVVLYRIYSTFFMSHKNYLLLACLICTLSCKKADVASDDEDRNAIFVYIAANNDLKYSAIRSVDQMEKAYRREDGDLIVFVKTDRFSSYILKIKPDNNEGVIASDTLKTYKSQNSSSLDFMREAFKDMSSFTSAKRYGLIMWSHATSWLPESKRVPTTKSFGYDRGEEMDLKDLKTALPKNLKFILFDACYMASVEVVYELRKNADYIIASSSEVLNTSYPYDLILGDLFSGNLTKVCQKFYDYYNSKTGIKQSGTVSLIDTEYLEDLAFETRRVFKKSDRRDINSLSGVAQDFNFVKSIDLGLYDFWSLIRNNYAQIGLVELESALNKCVVYKAHTEYFLNFPIIESSGLTLSLINQPWLLDYYTTLDWYIDSGMDNIY</sequence>
<dbReference type="STRING" id="1229276.DI53_1864"/>
<comment type="caution">
    <text evidence="1">The sequence shown here is derived from an EMBL/GenBank/DDBJ whole genome shotgun (WGS) entry which is preliminary data.</text>
</comment>
<dbReference type="Gene3D" id="3.40.50.11970">
    <property type="match status" value="1"/>
</dbReference>